<proteinExistence type="predicted"/>
<evidence type="ECO:0000256" key="2">
    <source>
        <dbReference type="ARBA" id="ARBA00022490"/>
    </source>
</evidence>
<dbReference type="AlphaFoldDB" id="X0WIV6"/>
<dbReference type="InterPro" id="IPR035895">
    <property type="entry name" value="HPr-like_sf"/>
</dbReference>
<accession>X0WIV6</accession>
<feature type="non-terminal residue" evidence="5">
    <location>
        <position position="83"/>
    </location>
</feature>
<evidence type="ECO:0000256" key="1">
    <source>
        <dbReference type="ARBA" id="ARBA00004496"/>
    </source>
</evidence>
<protein>
    <recommendedName>
        <fullName evidence="4">HPr domain-containing protein</fullName>
    </recommendedName>
</protein>
<sequence length="83" mass="8845">MVTKKIIVKNKLGLHARAAVKLVNLANRFVSSVTIEKDGNKIDGKSVLGTLTLAATKGSSITLRITGKDEEIALESLEALIND</sequence>
<gene>
    <name evidence="5" type="ORF">S01H1_62856</name>
</gene>
<evidence type="ECO:0000313" key="5">
    <source>
        <dbReference type="EMBL" id="GAG30909.1"/>
    </source>
</evidence>
<organism evidence="5">
    <name type="scientific">marine sediment metagenome</name>
    <dbReference type="NCBI Taxonomy" id="412755"/>
    <lineage>
        <taxon>unclassified sequences</taxon>
        <taxon>metagenomes</taxon>
        <taxon>ecological metagenomes</taxon>
    </lineage>
</organism>
<evidence type="ECO:0000256" key="3">
    <source>
        <dbReference type="ARBA" id="ARBA00022683"/>
    </source>
</evidence>
<dbReference type="InterPro" id="IPR050399">
    <property type="entry name" value="HPr"/>
</dbReference>
<dbReference type="PANTHER" id="PTHR33705">
    <property type="entry name" value="PHOSPHOCARRIER PROTEIN HPR"/>
    <property type="match status" value="1"/>
</dbReference>
<dbReference type="GO" id="GO:0009401">
    <property type="term" value="P:phosphoenolpyruvate-dependent sugar phosphotransferase system"/>
    <property type="evidence" value="ECO:0007669"/>
    <property type="project" value="UniProtKB-KW"/>
</dbReference>
<dbReference type="InterPro" id="IPR001020">
    <property type="entry name" value="PTS_HPr_His_P_site"/>
</dbReference>
<dbReference type="Pfam" id="PF00381">
    <property type="entry name" value="PTS-HPr"/>
    <property type="match status" value="1"/>
</dbReference>
<dbReference type="NCBIfam" id="TIGR01003">
    <property type="entry name" value="PTS_HPr_family"/>
    <property type="match status" value="1"/>
</dbReference>
<keyword evidence="3" id="KW-0598">Phosphotransferase system</keyword>
<dbReference type="EMBL" id="BARS01041318">
    <property type="protein sequence ID" value="GAG30909.1"/>
    <property type="molecule type" value="Genomic_DNA"/>
</dbReference>
<dbReference type="PROSITE" id="PS00369">
    <property type="entry name" value="PTS_HPR_HIS"/>
    <property type="match status" value="1"/>
</dbReference>
<evidence type="ECO:0000259" key="4">
    <source>
        <dbReference type="PROSITE" id="PS51350"/>
    </source>
</evidence>
<keyword evidence="2" id="KW-0963">Cytoplasm</keyword>
<name>X0WIV6_9ZZZZ</name>
<dbReference type="PROSITE" id="PS51350">
    <property type="entry name" value="PTS_HPR_DOM"/>
    <property type="match status" value="1"/>
</dbReference>
<dbReference type="PANTHER" id="PTHR33705:SF2">
    <property type="entry name" value="PHOSPHOCARRIER PROTEIN NPR"/>
    <property type="match status" value="1"/>
</dbReference>
<dbReference type="SUPFAM" id="SSF55594">
    <property type="entry name" value="HPr-like"/>
    <property type="match status" value="1"/>
</dbReference>
<comment type="subcellular location">
    <subcellularLocation>
        <location evidence="1">Cytoplasm</location>
    </subcellularLocation>
</comment>
<dbReference type="InterPro" id="IPR000032">
    <property type="entry name" value="HPr-like"/>
</dbReference>
<dbReference type="PRINTS" id="PR00107">
    <property type="entry name" value="PHOSPHOCPHPR"/>
</dbReference>
<dbReference type="Gene3D" id="3.30.1340.10">
    <property type="entry name" value="HPr-like"/>
    <property type="match status" value="1"/>
</dbReference>
<feature type="domain" description="HPr" evidence="4">
    <location>
        <begin position="1"/>
        <end position="83"/>
    </location>
</feature>
<dbReference type="GO" id="GO:0005737">
    <property type="term" value="C:cytoplasm"/>
    <property type="evidence" value="ECO:0007669"/>
    <property type="project" value="UniProtKB-SubCell"/>
</dbReference>
<comment type="caution">
    <text evidence="5">The sequence shown here is derived from an EMBL/GenBank/DDBJ whole genome shotgun (WGS) entry which is preliminary data.</text>
</comment>
<reference evidence="5" key="1">
    <citation type="journal article" date="2014" name="Front. Microbiol.">
        <title>High frequency of phylogenetically diverse reductive dehalogenase-homologous genes in deep subseafloor sedimentary metagenomes.</title>
        <authorList>
            <person name="Kawai M."/>
            <person name="Futagami T."/>
            <person name="Toyoda A."/>
            <person name="Takaki Y."/>
            <person name="Nishi S."/>
            <person name="Hori S."/>
            <person name="Arai W."/>
            <person name="Tsubouchi T."/>
            <person name="Morono Y."/>
            <person name="Uchiyama I."/>
            <person name="Ito T."/>
            <person name="Fujiyama A."/>
            <person name="Inagaki F."/>
            <person name="Takami H."/>
        </authorList>
    </citation>
    <scope>NUCLEOTIDE SEQUENCE</scope>
    <source>
        <strain evidence="5">Expedition CK06-06</strain>
    </source>
</reference>